<dbReference type="SMART" id="SM00387">
    <property type="entry name" value="HATPase_c"/>
    <property type="match status" value="1"/>
</dbReference>
<dbReference type="InterPro" id="IPR004358">
    <property type="entry name" value="Sig_transdc_His_kin-like_C"/>
</dbReference>
<accession>E8X329</accession>
<feature type="transmembrane region" description="Helical" evidence="9">
    <location>
        <begin position="189"/>
        <end position="210"/>
    </location>
</feature>
<feature type="transmembrane region" description="Helical" evidence="9">
    <location>
        <begin position="135"/>
        <end position="153"/>
    </location>
</feature>
<evidence type="ECO:0000259" key="10">
    <source>
        <dbReference type="PROSITE" id="PS50109"/>
    </source>
</evidence>
<dbReference type="PRINTS" id="PR00344">
    <property type="entry name" value="BCTRLSENSOR"/>
</dbReference>
<keyword evidence="9" id="KW-1133">Transmembrane helix</keyword>
<keyword evidence="14" id="KW-1185">Reference proteome</keyword>
<dbReference type="InterPro" id="IPR036890">
    <property type="entry name" value="HATPase_C_sf"/>
</dbReference>
<dbReference type="Gene3D" id="3.30.565.10">
    <property type="entry name" value="Histidine kinase-like ATPase, C-terminal domain"/>
    <property type="match status" value="1"/>
</dbReference>
<feature type="transmembrane region" description="Helical" evidence="9">
    <location>
        <begin position="162"/>
        <end position="177"/>
    </location>
</feature>
<dbReference type="InterPro" id="IPR013767">
    <property type="entry name" value="PAS_fold"/>
</dbReference>
<dbReference type="HOGENOM" id="CLU_303450_0_0_0"/>
<evidence type="ECO:0000256" key="2">
    <source>
        <dbReference type="ARBA" id="ARBA00012438"/>
    </source>
</evidence>
<evidence type="ECO:0000256" key="3">
    <source>
        <dbReference type="ARBA" id="ARBA00022553"/>
    </source>
</evidence>
<dbReference type="SUPFAM" id="SSF55781">
    <property type="entry name" value="GAF domain-like"/>
    <property type="match status" value="1"/>
</dbReference>
<dbReference type="PROSITE" id="PS50112">
    <property type="entry name" value="PAS"/>
    <property type="match status" value="1"/>
</dbReference>
<dbReference type="GO" id="GO:0000155">
    <property type="term" value="F:phosphorelay sensor kinase activity"/>
    <property type="evidence" value="ECO:0007669"/>
    <property type="project" value="InterPro"/>
</dbReference>
<sequence length="987" mass="110130">MKNAAQTRILAIILAVVTLGACVLAGVNFSAESNYNVPTDGIWWLETNGGLCAQQVPVDSPGQRAGVRAGDVLITVDERPTLALAPFIHQLFRDGTYGRATYLIARPAKRCQLQPSSTKFDIQVILEPTDRSINYGLRIIGVVYLLIGLYVLFRRWTAPKSTHFYVFCLVSFVLYAFKFTTELDTFDWIIYWSNVVATFLQPALFLHFAFTFSDTAPDPAHRTRRGILSTFLYLPGLYLLGLQIVSIVHWSATEVLKHRLDKIALAYMALYYVVAAALFFIRARSSENPLERQQLKWLTRGTLVAVIPFTLLYVLPFLLDYAVPAPVANFVRLALIILPLTFSWAIVRYRLMDVDLIFKRGVTYTLATAALVGLYFGVVAVSAEMVHTRLPSLRVWGLLAAIVATGLIFDPLKRTIQARVDRVFDQKRFDYRETLIDFGRSLNSQTDLRALVDSVVERLPQTLLVTRVAVFLASEPDADNRPAPKPTFELAASHGLTNLQAQDLRALDIRFLDFDALDANSHLFLENPQQVLRLPEAQRETARRLDLNYYLPCRVANRVGGGTRTVAIIGLGRTGDGDFLSSEDMEVLESLAGYIGIAIQNAQLYKSLESKINEFERLKDFNQNIVESINIGIFAVDLEDKIESWNAQMEVLFARPRSEAIRRHLSEILPSDFLARFNAIRGDGTAHGTHTLYKFRLALPTGETRTANIAIAPLLTRNLDVVGRIILVDDITDRIQLETQLTQSEKLSSIGLLAAGVAHEVNTPLAVISSYTQMLSKQLRDDVRIAPVLEKITQQTFRASEIVNGLLNFSRTSGAEFVSIDLNQLLRDSAILLEHQFKTARIRLDQELAPDLARIQGNQGKLQQVILNLMLNAKDAMQGTSTGLITIATRNEHDQVILEIRDTGSGIEREHLHRIFDPFFTTKTNPQPGQHKGTGLGLAVSYGILQEHGGKITVDSEPGQGTTFRLEIPATESPNKTPVYATSQTRA</sequence>
<dbReference type="InterPro" id="IPR036097">
    <property type="entry name" value="HisK_dim/P_sf"/>
</dbReference>
<evidence type="ECO:0000256" key="5">
    <source>
        <dbReference type="ARBA" id="ARBA00022741"/>
    </source>
</evidence>
<dbReference type="InterPro" id="IPR000014">
    <property type="entry name" value="PAS"/>
</dbReference>
<dbReference type="InterPro" id="IPR005467">
    <property type="entry name" value="His_kinase_dom"/>
</dbReference>
<keyword evidence="3" id="KW-0597">Phosphoprotein</keyword>
<evidence type="ECO:0000313" key="14">
    <source>
        <dbReference type="Proteomes" id="UP000000343"/>
    </source>
</evidence>
<dbReference type="SUPFAM" id="SSF50156">
    <property type="entry name" value="PDZ domain-like"/>
    <property type="match status" value="1"/>
</dbReference>
<dbReference type="PANTHER" id="PTHR43065:SF42">
    <property type="entry name" value="TWO-COMPONENT SENSOR PPRA"/>
    <property type="match status" value="1"/>
</dbReference>
<keyword evidence="8" id="KW-0902">Two-component regulatory system</keyword>
<keyword evidence="7" id="KW-0067">ATP-binding</keyword>
<dbReference type="SUPFAM" id="SSF55785">
    <property type="entry name" value="PYP-like sensor domain (PAS domain)"/>
    <property type="match status" value="1"/>
</dbReference>
<dbReference type="InterPro" id="IPR036034">
    <property type="entry name" value="PDZ_sf"/>
</dbReference>
<dbReference type="AlphaFoldDB" id="E8X329"/>
<dbReference type="InterPro" id="IPR035965">
    <property type="entry name" value="PAS-like_dom_sf"/>
</dbReference>
<dbReference type="SMART" id="SM00065">
    <property type="entry name" value="GAF"/>
    <property type="match status" value="1"/>
</dbReference>
<dbReference type="EMBL" id="CP002480">
    <property type="protein sequence ID" value="ADW69253.1"/>
    <property type="molecule type" value="Genomic_DNA"/>
</dbReference>
<dbReference type="Gene3D" id="1.10.287.130">
    <property type="match status" value="1"/>
</dbReference>
<protein>
    <recommendedName>
        <fullName evidence="2">histidine kinase</fullName>
        <ecNumber evidence="2">2.7.13.3</ecNumber>
    </recommendedName>
</protein>
<evidence type="ECO:0000256" key="1">
    <source>
        <dbReference type="ARBA" id="ARBA00000085"/>
    </source>
</evidence>
<dbReference type="GO" id="GO:0005524">
    <property type="term" value="F:ATP binding"/>
    <property type="evidence" value="ECO:0007669"/>
    <property type="project" value="UniProtKB-KW"/>
</dbReference>
<proteinExistence type="predicted"/>
<feature type="domain" description="Histidine kinase" evidence="10">
    <location>
        <begin position="756"/>
        <end position="972"/>
    </location>
</feature>
<dbReference type="PROSITE" id="PS51257">
    <property type="entry name" value="PROKAR_LIPOPROTEIN"/>
    <property type="match status" value="1"/>
</dbReference>
<evidence type="ECO:0000256" key="6">
    <source>
        <dbReference type="ARBA" id="ARBA00022777"/>
    </source>
</evidence>
<keyword evidence="5" id="KW-0547">Nucleotide-binding</keyword>
<dbReference type="CDD" id="cd00082">
    <property type="entry name" value="HisKA"/>
    <property type="match status" value="1"/>
</dbReference>
<dbReference type="STRING" id="1198114.AciX9_2209"/>
<dbReference type="Pfam" id="PF00989">
    <property type="entry name" value="PAS"/>
    <property type="match status" value="1"/>
</dbReference>
<evidence type="ECO:0000259" key="11">
    <source>
        <dbReference type="PROSITE" id="PS50112"/>
    </source>
</evidence>
<keyword evidence="4" id="KW-0808">Transferase</keyword>
<dbReference type="PROSITE" id="PS50109">
    <property type="entry name" value="HIS_KIN"/>
    <property type="match status" value="1"/>
</dbReference>
<feature type="transmembrane region" description="Helical" evidence="9">
    <location>
        <begin position="302"/>
        <end position="323"/>
    </location>
</feature>
<dbReference type="RefSeq" id="WP_013580569.1">
    <property type="nucleotide sequence ID" value="NC_015064.1"/>
</dbReference>
<dbReference type="PaxDb" id="1198114-AciX9_2209"/>
<evidence type="ECO:0000259" key="12">
    <source>
        <dbReference type="PROSITE" id="PS50113"/>
    </source>
</evidence>
<dbReference type="OrthoDB" id="9784397at2"/>
<dbReference type="Gene3D" id="3.30.450.40">
    <property type="match status" value="1"/>
</dbReference>
<evidence type="ECO:0000256" key="8">
    <source>
        <dbReference type="ARBA" id="ARBA00023012"/>
    </source>
</evidence>
<dbReference type="Gene3D" id="3.30.450.20">
    <property type="entry name" value="PAS domain"/>
    <property type="match status" value="1"/>
</dbReference>
<dbReference type="SUPFAM" id="SSF47384">
    <property type="entry name" value="Homodimeric domain of signal transducing histidine kinase"/>
    <property type="match status" value="1"/>
</dbReference>
<dbReference type="EC" id="2.7.13.3" evidence="2"/>
<dbReference type="Pfam" id="PF02518">
    <property type="entry name" value="HATPase_c"/>
    <property type="match status" value="1"/>
</dbReference>
<dbReference type="InterPro" id="IPR003018">
    <property type="entry name" value="GAF"/>
</dbReference>
<dbReference type="PANTHER" id="PTHR43065">
    <property type="entry name" value="SENSOR HISTIDINE KINASE"/>
    <property type="match status" value="1"/>
</dbReference>
<evidence type="ECO:0000256" key="4">
    <source>
        <dbReference type="ARBA" id="ARBA00022679"/>
    </source>
</evidence>
<dbReference type="NCBIfam" id="TIGR00229">
    <property type="entry name" value="sensory_box"/>
    <property type="match status" value="1"/>
</dbReference>
<dbReference type="GO" id="GO:0006355">
    <property type="term" value="P:regulation of DNA-templated transcription"/>
    <property type="evidence" value="ECO:0007669"/>
    <property type="project" value="InterPro"/>
</dbReference>
<name>E8X329_GRATM</name>
<feature type="transmembrane region" description="Helical" evidence="9">
    <location>
        <begin position="231"/>
        <end position="252"/>
    </location>
</feature>
<dbReference type="eggNOG" id="COG4191">
    <property type="taxonomic scope" value="Bacteria"/>
</dbReference>
<comment type="catalytic activity">
    <reaction evidence="1">
        <text>ATP + protein L-histidine = ADP + protein N-phospho-L-histidine.</text>
        <dbReference type="EC" id="2.7.13.3"/>
    </reaction>
</comment>
<evidence type="ECO:0000256" key="7">
    <source>
        <dbReference type="ARBA" id="ARBA00022840"/>
    </source>
</evidence>
<dbReference type="CDD" id="cd00130">
    <property type="entry name" value="PAS"/>
    <property type="match status" value="1"/>
</dbReference>
<dbReference type="Proteomes" id="UP000000343">
    <property type="component" value="Chromosome"/>
</dbReference>
<dbReference type="InterPro" id="IPR000700">
    <property type="entry name" value="PAS-assoc_C"/>
</dbReference>
<feature type="transmembrane region" description="Helical" evidence="9">
    <location>
        <begin position="361"/>
        <end position="381"/>
    </location>
</feature>
<dbReference type="PROSITE" id="PS50113">
    <property type="entry name" value="PAC"/>
    <property type="match status" value="1"/>
</dbReference>
<feature type="domain" description="PAC" evidence="12">
    <location>
        <begin position="691"/>
        <end position="743"/>
    </location>
</feature>
<feature type="transmembrane region" description="Helical" evidence="9">
    <location>
        <begin position="329"/>
        <end position="349"/>
    </location>
</feature>
<feature type="domain" description="PAS" evidence="11">
    <location>
        <begin position="618"/>
        <end position="672"/>
    </location>
</feature>
<dbReference type="InterPro" id="IPR003661">
    <property type="entry name" value="HisK_dim/P_dom"/>
</dbReference>
<dbReference type="InterPro" id="IPR029016">
    <property type="entry name" value="GAF-like_dom_sf"/>
</dbReference>
<dbReference type="SMART" id="SM00388">
    <property type="entry name" value="HisKA"/>
    <property type="match status" value="1"/>
</dbReference>
<dbReference type="KEGG" id="acm:AciX9_2209"/>
<evidence type="ECO:0000256" key="9">
    <source>
        <dbReference type="SAM" id="Phobius"/>
    </source>
</evidence>
<reference evidence="14" key="1">
    <citation type="submission" date="2011-01" db="EMBL/GenBank/DDBJ databases">
        <title>Complete sequence of chromosome of Acidobacterium sp. MP5ACTX9.</title>
        <authorList>
            <consortium name="US DOE Joint Genome Institute"/>
            <person name="Lucas S."/>
            <person name="Copeland A."/>
            <person name="Lapidus A."/>
            <person name="Cheng J.-F."/>
            <person name="Goodwin L."/>
            <person name="Pitluck S."/>
            <person name="Teshima H."/>
            <person name="Detter J.C."/>
            <person name="Han C."/>
            <person name="Tapia R."/>
            <person name="Land M."/>
            <person name="Hauser L."/>
            <person name="Kyrpides N."/>
            <person name="Ivanova N."/>
            <person name="Ovchinnikova G."/>
            <person name="Pagani I."/>
            <person name="Rawat S.R."/>
            <person name="Mannisto M."/>
            <person name="Haggblom M.M."/>
            <person name="Woyke T."/>
        </authorList>
    </citation>
    <scope>NUCLEOTIDE SEQUENCE [LARGE SCALE GENOMIC DNA]</scope>
    <source>
        <strain evidence="14">MP5ACTX9</strain>
    </source>
</reference>
<keyword evidence="9" id="KW-0812">Transmembrane</keyword>
<dbReference type="SMART" id="SM00091">
    <property type="entry name" value="PAS"/>
    <property type="match status" value="1"/>
</dbReference>
<dbReference type="SUPFAM" id="SSF55874">
    <property type="entry name" value="ATPase domain of HSP90 chaperone/DNA topoisomerase II/histidine kinase"/>
    <property type="match status" value="1"/>
</dbReference>
<keyword evidence="6 13" id="KW-0418">Kinase</keyword>
<evidence type="ECO:0000313" key="13">
    <source>
        <dbReference type="EMBL" id="ADW69253.1"/>
    </source>
</evidence>
<gene>
    <name evidence="13" type="ordered locus">AciX9_2209</name>
</gene>
<organism evidence="14">
    <name type="scientific">Granulicella tundricola (strain ATCC BAA-1859 / DSM 23138 / MP5ACTX9)</name>
    <dbReference type="NCBI Taxonomy" id="1198114"/>
    <lineage>
        <taxon>Bacteria</taxon>
        <taxon>Pseudomonadati</taxon>
        <taxon>Acidobacteriota</taxon>
        <taxon>Terriglobia</taxon>
        <taxon>Terriglobales</taxon>
        <taxon>Acidobacteriaceae</taxon>
        <taxon>Granulicella</taxon>
    </lineage>
</organism>
<feature type="transmembrane region" description="Helical" evidence="9">
    <location>
        <begin position="264"/>
        <end position="281"/>
    </location>
</feature>
<dbReference type="Pfam" id="PF00512">
    <property type="entry name" value="HisKA"/>
    <property type="match status" value="1"/>
</dbReference>
<keyword evidence="9" id="KW-0472">Membrane</keyword>
<dbReference type="InterPro" id="IPR003594">
    <property type="entry name" value="HATPase_dom"/>
</dbReference>